<keyword evidence="1" id="KW-0238">DNA-binding</keyword>
<dbReference type="InterPro" id="IPR010998">
    <property type="entry name" value="Integrase_recombinase_N"/>
</dbReference>
<proteinExistence type="predicted"/>
<dbReference type="OrthoDB" id="8781634at2"/>
<dbReference type="InterPro" id="IPR011010">
    <property type="entry name" value="DNA_brk_join_enz"/>
</dbReference>
<dbReference type="GO" id="GO:0003677">
    <property type="term" value="F:DNA binding"/>
    <property type="evidence" value="ECO:0007669"/>
    <property type="project" value="UniProtKB-KW"/>
</dbReference>
<dbReference type="Gene3D" id="1.10.150.130">
    <property type="match status" value="1"/>
</dbReference>
<dbReference type="AlphaFoldDB" id="A0A3L8PTJ5"/>
<gene>
    <name evidence="3" type="ORF">D5018_16470</name>
</gene>
<reference evidence="3 4" key="1">
    <citation type="submission" date="2018-09" db="EMBL/GenBank/DDBJ databases">
        <title>Phylogeny of the Shewanellaceae, and recommendation for two new genera, Pseudoshewanella and Parashewanella.</title>
        <authorList>
            <person name="Wang G."/>
        </authorList>
    </citation>
    <scope>NUCLEOTIDE SEQUENCE [LARGE SCALE GENOMIC DNA]</scope>
    <source>
        <strain evidence="3 4">C51</strain>
    </source>
</reference>
<evidence type="ECO:0000256" key="2">
    <source>
        <dbReference type="ARBA" id="ARBA00023172"/>
    </source>
</evidence>
<dbReference type="RefSeq" id="WP_121840089.1">
    <property type="nucleotide sequence ID" value="NZ_ML014812.1"/>
</dbReference>
<dbReference type="GO" id="GO:0006310">
    <property type="term" value="P:DNA recombination"/>
    <property type="evidence" value="ECO:0007669"/>
    <property type="project" value="UniProtKB-KW"/>
</dbReference>
<dbReference type="GO" id="GO:0015074">
    <property type="term" value="P:DNA integration"/>
    <property type="evidence" value="ECO:0007669"/>
    <property type="project" value="InterPro"/>
</dbReference>
<evidence type="ECO:0000256" key="1">
    <source>
        <dbReference type="ARBA" id="ARBA00023125"/>
    </source>
</evidence>
<keyword evidence="4" id="KW-1185">Reference proteome</keyword>
<dbReference type="EMBL" id="QZEI01000063">
    <property type="protein sequence ID" value="RLV58614.1"/>
    <property type="molecule type" value="Genomic_DNA"/>
</dbReference>
<sequence>MAARPRSKASKHLPEHLYFDPRRGSYRLRLVDGRFKAIGKEREIAIAVAKEYNRVARPEVALTVEALLTDTYKYGEACFADHVDALLERIIREEEPSEDFLKTMQMDAERTKEFFNNIPSSHITLKHVNTYLDEYHPDASANVQNRKVAWLKKLFSYAMDESIMESNPAVLKKKKRVEKKQRQRLKSDWYRIIHAASPLWLQTAMDLSLQTTHARLEISRIQYNIKEPSKHQCGCCWFDKPKVSAIGKVYGTLYIHRQKVADKEAAHVAIPIGDKLKAIIDRSRDRTVSAFVVHRLPEKAPRALSKDVVHLTQVSPDYISRTFSKVRDKVGCCEHLEPSQRPTFHEIRALAAHLFDVSGVDPQSRMAHTDAKSTKIYKENHVEWVEVPFAEIEV</sequence>
<dbReference type="InterPro" id="IPR013762">
    <property type="entry name" value="Integrase-like_cat_sf"/>
</dbReference>
<dbReference type="Gene3D" id="3.30.160.60">
    <property type="entry name" value="Classic Zinc Finger"/>
    <property type="match status" value="1"/>
</dbReference>
<evidence type="ECO:0000313" key="3">
    <source>
        <dbReference type="EMBL" id="RLV58614.1"/>
    </source>
</evidence>
<keyword evidence="2" id="KW-0233">DNA recombination</keyword>
<comment type="caution">
    <text evidence="3">The sequence shown here is derived from an EMBL/GenBank/DDBJ whole genome shotgun (WGS) entry which is preliminary data.</text>
</comment>
<dbReference type="SUPFAM" id="SSF56349">
    <property type="entry name" value="DNA breaking-rejoining enzymes"/>
    <property type="match status" value="1"/>
</dbReference>
<dbReference type="Gene3D" id="1.10.443.10">
    <property type="entry name" value="Intergrase catalytic core"/>
    <property type="match status" value="1"/>
</dbReference>
<accession>A0A3L8PTJ5</accession>
<dbReference type="Proteomes" id="UP000281474">
    <property type="component" value="Unassembled WGS sequence"/>
</dbReference>
<protein>
    <submittedName>
        <fullName evidence="3">Recombinase</fullName>
    </submittedName>
</protein>
<name>A0A3L8PTJ5_9GAMM</name>
<organism evidence="3 4">
    <name type="scientific">Parashewanella curva</name>
    <dbReference type="NCBI Taxonomy" id="2338552"/>
    <lineage>
        <taxon>Bacteria</taxon>
        <taxon>Pseudomonadati</taxon>
        <taxon>Pseudomonadota</taxon>
        <taxon>Gammaproteobacteria</taxon>
        <taxon>Alteromonadales</taxon>
        <taxon>Shewanellaceae</taxon>
        <taxon>Parashewanella</taxon>
    </lineage>
</organism>
<evidence type="ECO:0000313" key="4">
    <source>
        <dbReference type="Proteomes" id="UP000281474"/>
    </source>
</evidence>